<dbReference type="GO" id="GO:0032300">
    <property type="term" value="C:mismatch repair complex"/>
    <property type="evidence" value="ECO:0007669"/>
    <property type="project" value="InterPro"/>
</dbReference>
<dbReference type="Gene3D" id="3.30.1540.20">
    <property type="entry name" value="MutL, C-terminal domain, dimerisation subdomain"/>
    <property type="match status" value="1"/>
</dbReference>
<sequence length="990" mass="108778">MSIQPLPHDVVAQIKSSTAITSLNGVIMELMKNSLDAGSTKLEISVDYSRGGCVVEDDGFGILPSEFRQDGGLGKLYHSSKLNSQTPVHGGRGTFLASLGATSFLTITSHHDQHRSHNTLNMHKSEIVSRQVPAPAQQHLSHSDHGTRVTVRDLFGNMPVRVKQRALASGKQSGKEWNHLKSSVVLLLLAWPTGLAVTIRELATNQKMVVRGSPRSGPMTEISRVCSILSQSSFIVPEEKASWVSVGASTNNLLVSGTISLEPSPTKLVQFMSLDIQPILALEGQNILYDEMNKLFLNSAFGNKENADEPDALERSRRAEDARYKGNGYTIKELKGGKKGVDRWPMFYLNIQQTNTAAVPQSFNADEIFGNNANSLSAIIEVLQALVFEFLTKHHFNPKASHGQRSRKYNVTDVRQQIEQNSVLRDRNMVKFGSSLSKNGPPPKRFEIERKKFARIPNPHPDLLGTNVRMPSLRHSLSADSSFDAWPRIKAGTSKPVLHNPSSVLSAANIQRPSTAPPSMLPPSINSRALPLSTSLISSTGKIIRRPFDDVPTSSSRSKSIPVRILPTNSVQLQHTVSQDSPISLALTKDIDDDTLTWINPITKVESIVNKRTGHAVAATNHKPVASIFQTPRVSPSQTIHSDVSFVSSEPSPWLSNVLERWENPVFFQAEPSIPQLSLNGETDQVLHGHRHNCTQFDISRAFTEVSSGIQGRISKQALGNVEVIGQVDRKFILVKLQSSGISVTGSKMLVIIDQHAADERIRVENLVAELCTPRSERRTDESGIVTTTLEEGIVFEVSETDLEMLGRKRNYFAEWGICFDLPHASQNPHGQQVATGKGAKRMLTVRSLPPCIVERCKSDPKTLLDLIRMELYSNSNPSHASSTYAAPETVSKSWLKRIHSCPRGILDMINSRACRSAVMFNDVLSKDQCEVLVKRLSQTAFPFQCAHGRPSLLPLLELGALGAGRWAGEDGGSGFGAAVKKWKMDSSDE</sequence>
<name>A0A9P6VDD5_9HELO</name>
<dbReference type="GO" id="GO:0016887">
    <property type="term" value="F:ATP hydrolysis activity"/>
    <property type="evidence" value="ECO:0007669"/>
    <property type="project" value="InterPro"/>
</dbReference>
<dbReference type="SUPFAM" id="SSF118116">
    <property type="entry name" value="DNA mismatch repair protein MutL"/>
    <property type="match status" value="1"/>
</dbReference>
<gene>
    <name evidence="3" type="ORF">D0Z07_7825</name>
</gene>
<dbReference type="SMART" id="SM00853">
    <property type="entry name" value="MutL_C"/>
    <property type="match status" value="1"/>
</dbReference>
<dbReference type="InterPro" id="IPR042120">
    <property type="entry name" value="MutL_C_dimsub"/>
</dbReference>
<dbReference type="Gene3D" id="3.30.565.10">
    <property type="entry name" value="Histidine kinase-like ATPase, C-terminal domain"/>
    <property type="match status" value="1"/>
</dbReference>
<evidence type="ECO:0000256" key="1">
    <source>
        <dbReference type="ARBA" id="ARBA00006082"/>
    </source>
</evidence>
<dbReference type="Pfam" id="PF13589">
    <property type="entry name" value="HATPase_c_3"/>
    <property type="match status" value="1"/>
</dbReference>
<dbReference type="GO" id="GO:0006298">
    <property type="term" value="P:mismatch repair"/>
    <property type="evidence" value="ECO:0007669"/>
    <property type="project" value="InterPro"/>
</dbReference>
<dbReference type="SUPFAM" id="SSF55874">
    <property type="entry name" value="ATPase domain of HSP90 chaperone/DNA topoisomerase II/histidine kinase"/>
    <property type="match status" value="1"/>
</dbReference>
<dbReference type="InterPro" id="IPR037198">
    <property type="entry name" value="MutL_C_sf"/>
</dbReference>
<dbReference type="PANTHER" id="PTHR10073">
    <property type="entry name" value="DNA MISMATCH REPAIR PROTEIN MLH, PMS, MUTL"/>
    <property type="match status" value="1"/>
</dbReference>
<accession>A0A9P6VDD5</accession>
<dbReference type="GO" id="GO:0140664">
    <property type="term" value="F:ATP-dependent DNA damage sensor activity"/>
    <property type="evidence" value="ECO:0007669"/>
    <property type="project" value="InterPro"/>
</dbReference>
<dbReference type="GO" id="GO:0005524">
    <property type="term" value="F:ATP binding"/>
    <property type="evidence" value="ECO:0007669"/>
    <property type="project" value="InterPro"/>
</dbReference>
<dbReference type="InterPro" id="IPR036890">
    <property type="entry name" value="HATPase_C_sf"/>
</dbReference>
<evidence type="ECO:0000313" key="4">
    <source>
        <dbReference type="Proteomes" id="UP000785200"/>
    </source>
</evidence>
<dbReference type="Proteomes" id="UP000785200">
    <property type="component" value="Unassembled WGS sequence"/>
</dbReference>
<dbReference type="InterPro" id="IPR038973">
    <property type="entry name" value="MutL/Mlh/Pms-like"/>
</dbReference>
<dbReference type="InterPro" id="IPR014790">
    <property type="entry name" value="MutL_C"/>
</dbReference>
<evidence type="ECO:0000259" key="2">
    <source>
        <dbReference type="SMART" id="SM00853"/>
    </source>
</evidence>
<dbReference type="EMBL" id="VNKQ01000017">
    <property type="protein sequence ID" value="KAG0645876.1"/>
    <property type="molecule type" value="Genomic_DNA"/>
</dbReference>
<comment type="similarity">
    <text evidence="1">Belongs to the DNA mismatch repair MutL/HexB family.</text>
</comment>
<dbReference type="PANTHER" id="PTHR10073:SF47">
    <property type="entry name" value="DNA MISMATCH REPAIR PROTEIN MLH3"/>
    <property type="match status" value="1"/>
</dbReference>
<keyword evidence="4" id="KW-1185">Reference proteome</keyword>
<reference evidence="3" key="1">
    <citation type="submission" date="2019-07" db="EMBL/GenBank/DDBJ databases">
        <title>Hyphodiscus hymeniophilus genome sequencing and assembly.</title>
        <authorList>
            <person name="Kramer G."/>
            <person name="Nodwell J."/>
        </authorList>
    </citation>
    <scope>NUCLEOTIDE SEQUENCE</scope>
    <source>
        <strain evidence="3">ATCC 34498</strain>
    </source>
</reference>
<comment type="caution">
    <text evidence="3">The sequence shown here is derived from an EMBL/GenBank/DDBJ whole genome shotgun (WGS) entry which is preliminary data.</text>
</comment>
<organism evidence="3 4">
    <name type="scientific">Hyphodiscus hymeniophilus</name>
    <dbReference type="NCBI Taxonomy" id="353542"/>
    <lineage>
        <taxon>Eukaryota</taxon>
        <taxon>Fungi</taxon>
        <taxon>Dikarya</taxon>
        <taxon>Ascomycota</taxon>
        <taxon>Pezizomycotina</taxon>
        <taxon>Leotiomycetes</taxon>
        <taxon>Helotiales</taxon>
        <taxon>Hyphodiscaceae</taxon>
        <taxon>Hyphodiscus</taxon>
    </lineage>
</organism>
<dbReference type="OrthoDB" id="429932at2759"/>
<protein>
    <submittedName>
        <fullName evidence="3">DNA mismatch repair MLH3</fullName>
    </submittedName>
</protein>
<dbReference type="AlphaFoldDB" id="A0A9P6VDD5"/>
<evidence type="ECO:0000313" key="3">
    <source>
        <dbReference type="EMBL" id="KAG0645876.1"/>
    </source>
</evidence>
<proteinExistence type="inferred from homology"/>
<feature type="domain" description="MutL C-terminal dimerisation" evidence="2">
    <location>
        <begin position="724"/>
        <end position="925"/>
    </location>
</feature>